<sequence length="83" mass="9252">MDPFEFVEPTAAELALIEVEQPLIDAELAWLEAEEACGAAIEVGTSGLLDWQRLRNRERAVIRETLGYVATRLRRSPVSLRAA</sequence>
<dbReference type="EMBL" id="JASCTH010000017">
    <property type="protein sequence ID" value="MDI6101897.1"/>
    <property type="molecule type" value="Genomic_DNA"/>
</dbReference>
<evidence type="ECO:0000313" key="1">
    <source>
        <dbReference type="EMBL" id="MDI6101897.1"/>
    </source>
</evidence>
<dbReference type="Pfam" id="PF19801">
    <property type="entry name" value="DUF6284"/>
    <property type="match status" value="1"/>
</dbReference>
<evidence type="ECO:0000313" key="2">
    <source>
        <dbReference type="Proteomes" id="UP001241758"/>
    </source>
</evidence>
<comment type="caution">
    <text evidence="1">The sequence shown here is derived from an EMBL/GenBank/DDBJ whole genome shotgun (WGS) entry which is preliminary data.</text>
</comment>
<name>A0ABT6WQ68_9ACTN</name>
<accession>A0ABT6WQ68</accession>
<dbReference type="Proteomes" id="UP001241758">
    <property type="component" value="Unassembled WGS sequence"/>
</dbReference>
<dbReference type="InterPro" id="IPR046251">
    <property type="entry name" value="DUF6284"/>
</dbReference>
<proteinExistence type="predicted"/>
<dbReference type="RefSeq" id="WP_282762896.1">
    <property type="nucleotide sequence ID" value="NZ_JASCTH010000017.1"/>
</dbReference>
<reference evidence="1 2" key="1">
    <citation type="submission" date="2023-05" db="EMBL/GenBank/DDBJ databases">
        <title>Actinoplanes sp. NEAU-A12 genome sequencing.</title>
        <authorList>
            <person name="Wang Z.-S."/>
        </authorList>
    </citation>
    <scope>NUCLEOTIDE SEQUENCE [LARGE SCALE GENOMIC DNA]</scope>
    <source>
        <strain evidence="1 2">NEAU-A12</strain>
    </source>
</reference>
<organism evidence="1 2">
    <name type="scientific">Actinoplanes sandaracinus</name>
    <dbReference type="NCBI Taxonomy" id="3045177"/>
    <lineage>
        <taxon>Bacteria</taxon>
        <taxon>Bacillati</taxon>
        <taxon>Actinomycetota</taxon>
        <taxon>Actinomycetes</taxon>
        <taxon>Micromonosporales</taxon>
        <taxon>Micromonosporaceae</taxon>
        <taxon>Actinoplanes</taxon>
    </lineage>
</organism>
<protein>
    <submittedName>
        <fullName evidence="1">DUF6284 family protein</fullName>
    </submittedName>
</protein>
<gene>
    <name evidence="1" type="ORF">QLQ12_25080</name>
</gene>
<keyword evidence="2" id="KW-1185">Reference proteome</keyword>